<organism evidence="1">
    <name type="scientific">Pseudomonas solani</name>
    <dbReference type="NCBI Taxonomy" id="2731552"/>
    <lineage>
        <taxon>Bacteria</taxon>
        <taxon>Pseudomonadati</taxon>
        <taxon>Pseudomonadota</taxon>
        <taxon>Gammaproteobacteria</taxon>
        <taxon>Pseudomonadales</taxon>
        <taxon>Pseudomonadaceae</taxon>
        <taxon>Pseudomonas</taxon>
    </lineage>
</organism>
<dbReference type="AlphaFoldDB" id="A0AAU7Y786"/>
<dbReference type="Gene3D" id="1.10.530.10">
    <property type="match status" value="1"/>
</dbReference>
<evidence type="ECO:0000313" key="1">
    <source>
        <dbReference type="EMBL" id="XBY64841.1"/>
    </source>
</evidence>
<dbReference type="InterPro" id="IPR023346">
    <property type="entry name" value="Lysozyme-like_dom_sf"/>
</dbReference>
<dbReference type="PANTHER" id="PTHR34408:SF1">
    <property type="entry name" value="GLYCOSYL HYDROLASE FAMILY 19 DOMAIN-CONTAINING PROTEIN HI_1415"/>
    <property type="match status" value="1"/>
</dbReference>
<sequence length="182" mass="20686">MQITEQQLLQILPNAGHRAGVFIPHINAAAERWQIYTPKRMAAFLAQVGHESGQLRFVREIWGPTDAQSRYDVRPDLGNTPERDGDGRLYMGRGLLQITGKGNYIKCSVALFNDQRLVEKPELLEEPEHAAQSAAWFWWVRELNGLADRGQFTQITRRINGGQNGAQDRLQIWQRARLVLGA</sequence>
<dbReference type="InterPro" id="IPR052354">
    <property type="entry name" value="Cell_Wall_Dynamics_Protein"/>
</dbReference>
<proteinExistence type="predicted"/>
<reference evidence="1" key="1">
    <citation type="submission" date="2023-08" db="EMBL/GenBank/DDBJ databases">
        <title>Increased levels of nutrients transform a symbiont into a lethal pathobiont.</title>
        <authorList>
            <person name="Lachnit T."/>
            <person name="Ulrich L."/>
            <person name="Willmer F.M."/>
            <person name="Hasenbein T."/>
            <person name="Steiner L.X."/>
            <person name="Wolters M."/>
            <person name="Herbst E.M."/>
            <person name="Deines P."/>
        </authorList>
    </citation>
    <scope>NUCLEOTIDE SEQUENCE</scope>
    <source>
        <strain evidence="1">T3</strain>
    </source>
</reference>
<protein>
    <submittedName>
        <fullName evidence="1">Glycoside hydrolase family 19 protein</fullName>
    </submittedName>
</protein>
<dbReference type="EMBL" id="CP158373">
    <property type="protein sequence ID" value="XBY64841.1"/>
    <property type="molecule type" value="Genomic_DNA"/>
</dbReference>
<dbReference type="PANTHER" id="PTHR34408">
    <property type="entry name" value="FAMILY PROTEIN, PUTATIVE-RELATED"/>
    <property type="match status" value="1"/>
</dbReference>
<name>A0AAU7Y786_9PSED</name>
<gene>
    <name evidence="1" type="ORF">ABS648_03480</name>
</gene>
<dbReference type="RefSeq" id="WP_350447629.1">
    <property type="nucleotide sequence ID" value="NZ_CP158373.1"/>
</dbReference>
<accession>A0AAU7Y786</accession>
<dbReference type="GO" id="GO:0016787">
    <property type="term" value="F:hydrolase activity"/>
    <property type="evidence" value="ECO:0007669"/>
    <property type="project" value="UniProtKB-KW"/>
</dbReference>
<keyword evidence="1" id="KW-0378">Hydrolase</keyword>
<dbReference type="SUPFAM" id="SSF53955">
    <property type="entry name" value="Lysozyme-like"/>
    <property type="match status" value="1"/>
</dbReference>